<feature type="compositionally biased region" description="Low complexity" evidence="1">
    <location>
        <begin position="576"/>
        <end position="604"/>
    </location>
</feature>
<keyword evidence="3" id="KW-1185">Reference proteome</keyword>
<reference evidence="2 3" key="1">
    <citation type="submission" date="2023-05" db="EMBL/GenBank/DDBJ databases">
        <title>A 100% complete, gapless, phased diploid assembly of the Scenedesmus obliquus UTEX 3031 genome.</title>
        <authorList>
            <person name="Biondi T.C."/>
            <person name="Hanschen E.R."/>
            <person name="Kwon T."/>
            <person name="Eng W."/>
            <person name="Kruse C.P.S."/>
            <person name="Koehler S.I."/>
            <person name="Kunde Y."/>
            <person name="Gleasner C.D."/>
            <person name="You Mak K.T."/>
            <person name="Polle J."/>
            <person name="Hovde B.T."/>
            <person name="Starkenburg S.R."/>
        </authorList>
    </citation>
    <scope>NUCLEOTIDE SEQUENCE [LARGE SCALE GENOMIC DNA]</scope>
    <source>
        <strain evidence="2 3">DOE0152z</strain>
    </source>
</reference>
<feature type="compositionally biased region" description="Basic and acidic residues" evidence="1">
    <location>
        <begin position="564"/>
        <end position="575"/>
    </location>
</feature>
<gene>
    <name evidence="2" type="ORF">OEZ85_010277</name>
</gene>
<organism evidence="2 3">
    <name type="scientific">Tetradesmus obliquus</name>
    <name type="common">Green alga</name>
    <name type="synonym">Acutodesmus obliquus</name>
    <dbReference type="NCBI Taxonomy" id="3088"/>
    <lineage>
        <taxon>Eukaryota</taxon>
        <taxon>Viridiplantae</taxon>
        <taxon>Chlorophyta</taxon>
        <taxon>core chlorophytes</taxon>
        <taxon>Chlorophyceae</taxon>
        <taxon>CS clade</taxon>
        <taxon>Sphaeropleales</taxon>
        <taxon>Scenedesmaceae</taxon>
        <taxon>Tetradesmus</taxon>
    </lineage>
</organism>
<name>A0ABY8TNX1_TETOB</name>
<feature type="compositionally biased region" description="Low complexity" evidence="1">
    <location>
        <begin position="622"/>
        <end position="642"/>
    </location>
</feature>
<feature type="compositionally biased region" description="Basic and acidic residues" evidence="1">
    <location>
        <begin position="529"/>
        <end position="545"/>
    </location>
</feature>
<feature type="region of interest" description="Disordered" evidence="1">
    <location>
        <begin position="518"/>
        <end position="608"/>
    </location>
</feature>
<dbReference type="EMBL" id="CP126209">
    <property type="protein sequence ID" value="WIA10067.1"/>
    <property type="molecule type" value="Genomic_DNA"/>
</dbReference>
<feature type="region of interest" description="Disordered" evidence="1">
    <location>
        <begin position="622"/>
        <end position="655"/>
    </location>
</feature>
<evidence type="ECO:0000313" key="2">
    <source>
        <dbReference type="EMBL" id="WIA10067.1"/>
    </source>
</evidence>
<accession>A0ABY8TNX1</accession>
<proteinExistence type="predicted"/>
<protein>
    <submittedName>
        <fullName evidence="2">Uncharacterized protein</fullName>
    </submittedName>
</protein>
<sequence>MGLLSLGCSPRLPVTVPGSRALRTQGRNVCSRATSGYFPHHRLHLTSGGVPIPELWTSTGTFQRRAPRLAPEPRTGQHNAYPPEQLAELLRPESWQLAYGSAMQDLQARLQHLSQILAQAYMRARLLWQHVVASWPAWTASLKYDVEYVVEYAIGVLPAWLATVRAALRAAYDDVRATAAMQQLASSVSTAAKDVSVNIRRLQQAVADTNQLASNRLAESPPLQQLVRLASNLASRESSGAATNVARGLTHSMAALTAAELAVNAPVSSASDSGNARSSPVFAWGRNETAAIAEVAGPPSRRSSNDPSIDGRLQMVGWLPSDLHATMYSVGAAGSSSLQHMVMEPLQQAGFISSCGRGPTLAGVIAAASVVLAGSVYRSMQHQAQETEERLLQQVQLQMKAENLAAQRARFRRALDDSQAQSAGTGAVGPSVSISTRRRAPSPPDGDAWEDTLSASPLLPAAGANSRSGRQAAVPQLDAAAAREYQRFMAGARAMDVPMWDSHMVEDLPKVSMKEMQRQTQKIRSAATDQERADMEDAEKRREMVEQQLNSQLADLAGAPLGRAAREAWRREQQEMKQQQEQQRLAEQQAGGRSRGGSPASSAGGDAGDFNPFAVSVAAAAAAGGVGQAGPSSRPSSRSSSRQEAEADEVNPFAVDKAAIIDDEAAYEIGKVVDEETKRIRLQF</sequence>
<feature type="region of interest" description="Disordered" evidence="1">
    <location>
        <begin position="415"/>
        <end position="453"/>
    </location>
</feature>
<dbReference type="Proteomes" id="UP001244341">
    <property type="component" value="Chromosome 2b"/>
</dbReference>
<evidence type="ECO:0000256" key="1">
    <source>
        <dbReference type="SAM" id="MobiDB-lite"/>
    </source>
</evidence>
<evidence type="ECO:0000313" key="3">
    <source>
        <dbReference type="Proteomes" id="UP001244341"/>
    </source>
</evidence>